<dbReference type="Gene3D" id="3.40.720.10">
    <property type="entry name" value="Alkaline Phosphatase, subunit A"/>
    <property type="match status" value="1"/>
</dbReference>
<feature type="domain" description="GPI ethanolamine phosphate transferase 2 C-terminal" evidence="14">
    <location>
        <begin position="587"/>
        <end position="883"/>
    </location>
</feature>
<dbReference type="InterPro" id="IPR017850">
    <property type="entry name" value="Alkaline_phosphatase_core_sf"/>
</dbReference>
<feature type="transmembrane region" description="Helical" evidence="12">
    <location>
        <begin position="6"/>
        <end position="25"/>
    </location>
</feature>
<dbReference type="AlphaFoldDB" id="A0A9P6QND4"/>
<feature type="transmembrane region" description="Helical" evidence="12">
    <location>
        <begin position="491"/>
        <end position="511"/>
    </location>
</feature>
<feature type="transmembrane region" description="Helical" evidence="12">
    <location>
        <begin position="690"/>
        <end position="711"/>
    </location>
</feature>
<keyword evidence="8 12" id="KW-0256">Endoplasmic reticulum</keyword>
<evidence type="ECO:0000256" key="7">
    <source>
        <dbReference type="ARBA" id="ARBA00022692"/>
    </source>
</evidence>
<dbReference type="InterPro" id="IPR002591">
    <property type="entry name" value="Phosphodiest/P_Trfase"/>
</dbReference>
<dbReference type="PANTHER" id="PTHR23072:SF0">
    <property type="entry name" value="GPI ETHANOLAMINE PHOSPHATE TRANSFERASE 2"/>
    <property type="match status" value="1"/>
</dbReference>
<evidence type="ECO:0000259" key="14">
    <source>
        <dbReference type="Pfam" id="PF19316"/>
    </source>
</evidence>
<evidence type="ECO:0000256" key="10">
    <source>
        <dbReference type="ARBA" id="ARBA00023136"/>
    </source>
</evidence>
<dbReference type="Pfam" id="PF19316">
    <property type="entry name" value="PIGO_PIGG"/>
    <property type="match status" value="3"/>
</dbReference>
<evidence type="ECO:0000256" key="5">
    <source>
        <dbReference type="ARBA" id="ARBA00022502"/>
    </source>
</evidence>
<feature type="region of interest" description="Disordered" evidence="13">
    <location>
        <begin position="1080"/>
        <end position="1111"/>
    </location>
</feature>
<feature type="transmembrane region" description="Helical" evidence="12">
    <location>
        <begin position="615"/>
        <end position="636"/>
    </location>
</feature>
<evidence type="ECO:0000313" key="15">
    <source>
        <dbReference type="EMBL" id="KAG0270584.1"/>
    </source>
</evidence>
<dbReference type="SUPFAM" id="SSF53649">
    <property type="entry name" value="Alkaline phosphatase-like"/>
    <property type="match status" value="1"/>
</dbReference>
<evidence type="ECO:0000256" key="8">
    <source>
        <dbReference type="ARBA" id="ARBA00022824"/>
    </source>
</evidence>
<dbReference type="InterPro" id="IPR037674">
    <property type="entry name" value="PIG-G_N"/>
</dbReference>
<gene>
    <name evidence="15" type="primary">LAS21</name>
    <name evidence="15" type="ORF">DFQ27_004296</name>
</gene>
<reference evidence="15" key="1">
    <citation type="journal article" date="2020" name="Fungal Divers.">
        <title>Resolving the Mortierellaceae phylogeny through synthesis of multi-gene phylogenetics and phylogenomics.</title>
        <authorList>
            <person name="Vandepol N."/>
            <person name="Liber J."/>
            <person name="Desiro A."/>
            <person name="Na H."/>
            <person name="Kennedy M."/>
            <person name="Barry K."/>
            <person name="Grigoriev I.V."/>
            <person name="Miller A.N."/>
            <person name="O'Donnell K."/>
            <person name="Stajich J.E."/>
            <person name="Bonito G."/>
        </authorList>
    </citation>
    <scope>NUCLEOTIDE SEQUENCE</scope>
    <source>
        <strain evidence="15">BC1065</strain>
    </source>
</reference>
<keyword evidence="9 12" id="KW-1133">Transmembrane helix</keyword>
<keyword evidence="7 12" id="KW-0812">Transmembrane</keyword>
<evidence type="ECO:0000256" key="12">
    <source>
        <dbReference type="RuleBase" id="RU367106"/>
    </source>
</evidence>
<evidence type="ECO:0000313" key="16">
    <source>
        <dbReference type="Proteomes" id="UP000807716"/>
    </source>
</evidence>
<comment type="subcellular location">
    <subcellularLocation>
        <location evidence="1 12">Endoplasmic reticulum membrane</location>
        <topology evidence="1 12">Multi-pass membrane protein</topology>
    </subcellularLocation>
</comment>
<keyword evidence="6 12" id="KW-0808">Transferase</keyword>
<evidence type="ECO:0000256" key="6">
    <source>
        <dbReference type="ARBA" id="ARBA00022679"/>
    </source>
</evidence>
<feature type="transmembrane region" description="Helical" evidence="12">
    <location>
        <begin position="742"/>
        <end position="761"/>
    </location>
</feature>
<dbReference type="InterPro" id="IPR045687">
    <property type="entry name" value="PIGG/GPI7_C"/>
</dbReference>
<dbReference type="OrthoDB" id="272139at2759"/>
<evidence type="ECO:0000256" key="4">
    <source>
        <dbReference type="ARBA" id="ARBA00020830"/>
    </source>
</evidence>
<feature type="transmembrane region" description="Helical" evidence="12">
    <location>
        <begin position="590"/>
        <end position="609"/>
    </location>
</feature>
<name>A0A9P6QND4_9FUNG</name>
<dbReference type="PROSITE" id="PS51257">
    <property type="entry name" value="PROKAR_LIPOPROTEIN"/>
    <property type="match status" value="1"/>
</dbReference>
<feature type="domain" description="GPI ethanolamine phosphate transferase 2 C-terminal" evidence="14">
    <location>
        <begin position="951"/>
        <end position="1034"/>
    </location>
</feature>
<keyword evidence="16" id="KW-1185">Reference proteome</keyword>
<keyword evidence="5 12" id="KW-0337">GPI-anchor biosynthesis</keyword>
<sequence>MKPLSVYGILLASLACQLVGMLMFAKGFFPYKPISTTFASHNDLPNLPLQRRGQDATGGTPPIPPRFGRLVLMLVDALRSLIDSNKALPFTALASAPTVTLPRLKALTTGTVPGFLDAVLNIAESDQSSTLANQDSWVAQWTRSTSKRDPSQNRTIGFFGDDTWIKLFPDQFFRSDGTSSFFAMDTVEVDLNVTRHVEPELAKKDWDALIFHYLGLDHVGHSGGPKSPLMLPKQAEMDGVARQIYRAISAQDAQLSEGELPTLFILCGDHGMNEMLDPHRQRNDPDNFQYYHTVNQVDLVPTLSLLMGNPIPKNSVGKLIPELLHGYSKHDTLRALQVNAHQVAHVLKGMWPSFQTEADLILENWDDSEAESDSAICQGLKSDREELGCFYSNAIARHSSFLEMTKSSDLGIQFRMADQTNAYEAANEAYSQVTLLLRLLMLHHSPKGKLDSYDAQNHSSNAKFVGIFILSQFLSIASSMLSTALSKYDMALLTNGSLLMGFAVAGFMYCIMQSQTMDDLKASCRSPMTSSSTGDSRLSRPRTLAQAIQALMAMSTESKGIEYGRVKAKQRAMVLDQWTATEVSWILPQALTAIVLILYLVTLFASSFVEEEHQFWYFFVMTWWAVLALTSGQYIYETRGATRRPSAKAVLLCLAQMALLRLMRAWNQTGQKYADEIDIRFYLNSTLKPLSWLLFFLSITIVAATMTWSVLQRQSGRLRAKTLNRQTGQDVAPSVGLHSLEFVLQSLVILTILYVSGWVTLYKMDLEASFFGQETIHGLKRFFWIVRPFAVYTASDKGREMTGFEMARWSYSGLSFIVTASFVVAKLDRYKTHPSVPMDGSNGAQRSMFLPTMIQGSWTLLAILLSRRHNAPLFVLFGLQLWLYLEWSKLVRIDHSYMDDCDNHQESSLSIKNEQDTSQGRGEAPVRLDLQTAATAATTRYRSLPGFYSIHSTSVIFWTMSSFFLLGNSNSIASIDIGNAYVGIQSYDIFLTGVLTFVSNWSGPLWWALAGTLLVVTGQDAERESEWLLHDATLRVAVDDESQWKSVTDWRKAKKVETKRTRRRKVAVDKAVRDLRRQQRAENQKLASLEATNDTSHDHGPNGHMGPLNSDSTKISASLASCVSIKKEEEMEEPMGEEQVIDTEDVEVLEEELIEAEDMRSHGEGCSQEEFSPRWICENPIRFKALLRQKRLVNHLVWTSTFLSIALYALSIAAIILRHHLFIWTVFSPKVLYQMAWTVLFQTVAQVAVIPALCILVS</sequence>
<dbReference type="GO" id="GO:0005789">
    <property type="term" value="C:endoplasmic reticulum membrane"/>
    <property type="evidence" value="ECO:0007669"/>
    <property type="project" value="UniProtKB-SubCell"/>
</dbReference>
<evidence type="ECO:0000256" key="2">
    <source>
        <dbReference type="ARBA" id="ARBA00004687"/>
    </source>
</evidence>
<dbReference type="GO" id="GO:0006506">
    <property type="term" value="P:GPI anchor biosynthetic process"/>
    <property type="evidence" value="ECO:0007669"/>
    <property type="project" value="UniProtKB-KW"/>
</dbReference>
<evidence type="ECO:0000256" key="13">
    <source>
        <dbReference type="SAM" id="MobiDB-lite"/>
    </source>
</evidence>
<protein>
    <recommendedName>
        <fullName evidence="4 12">GPI ethanolamine phosphate transferase 2</fullName>
    </recommendedName>
</protein>
<evidence type="ECO:0000256" key="11">
    <source>
        <dbReference type="ARBA" id="ARBA00023180"/>
    </source>
</evidence>
<comment type="function">
    <text evidence="12">Ethanolamine phosphate transferase involved in glycosylphosphatidylinositol-anchor biosynthesis. Transfers ethanolamine phosphate to the GPI second mannose.</text>
</comment>
<feature type="domain" description="GPI ethanolamine phosphate transferase 2 C-terminal" evidence="14">
    <location>
        <begin position="1189"/>
        <end position="1253"/>
    </location>
</feature>
<proteinExistence type="inferred from homology"/>
<dbReference type="PANTHER" id="PTHR23072">
    <property type="entry name" value="PHOSPHATIDYLINOSITOL GLYCAN-RELATED"/>
    <property type="match status" value="1"/>
</dbReference>
<feature type="transmembrane region" description="Helical" evidence="12">
    <location>
        <begin position="1237"/>
        <end position="1257"/>
    </location>
</feature>
<evidence type="ECO:0000256" key="3">
    <source>
        <dbReference type="ARBA" id="ARBA00005315"/>
    </source>
</evidence>
<keyword evidence="11" id="KW-0325">Glycoprotein</keyword>
<dbReference type="CDD" id="cd16024">
    <property type="entry name" value="GPI_EPT_2"/>
    <property type="match status" value="1"/>
</dbReference>
<comment type="caution">
    <text evidence="15">The sequence shown here is derived from an EMBL/GenBank/DDBJ whole genome shotgun (WGS) entry which is preliminary data.</text>
</comment>
<evidence type="ECO:0000256" key="1">
    <source>
        <dbReference type="ARBA" id="ARBA00004477"/>
    </source>
</evidence>
<accession>A0A9P6QND4</accession>
<dbReference type="GO" id="GO:0051267">
    <property type="term" value="F:CP2 mannose-ethanolamine phosphotransferase activity"/>
    <property type="evidence" value="ECO:0007669"/>
    <property type="project" value="TreeGrafter"/>
</dbReference>
<keyword evidence="10 12" id="KW-0472">Membrane</keyword>
<comment type="similarity">
    <text evidence="3 12">Belongs to the PIGG/PIGN/PIGO family. PIGG subfamily.</text>
</comment>
<dbReference type="Proteomes" id="UP000807716">
    <property type="component" value="Unassembled WGS sequence"/>
</dbReference>
<dbReference type="Pfam" id="PF01663">
    <property type="entry name" value="Phosphodiest"/>
    <property type="match status" value="1"/>
</dbReference>
<dbReference type="EMBL" id="JAAAJB010000003">
    <property type="protein sequence ID" value="KAG0270584.1"/>
    <property type="molecule type" value="Genomic_DNA"/>
</dbReference>
<evidence type="ECO:0000256" key="9">
    <source>
        <dbReference type="ARBA" id="ARBA00022989"/>
    </source>
</evidence>
<comment type="pathway">
    <text evidence="2 12">Glycolipid biosynthesis; glycosylphosphatidylinositol-anchor biosynthesis.</text>
</comment>
<dbReference type="InterPro" id="IPR039527">
    <property type="entry name" value="PIGG/GPI7"/>
</dbReference>
<feature type="transmembrane region" description="Helical" evidence="12">
    <location>
        <begin position="1192"/>
        <end position="1217"/>
    </location>
</feature>
<organism evidence="15 16">
    <name type="scientific">Actinomortierella ambigua</name>
    <dbReference type="NCBI Taxonomy" id="1343610"/>
    <lineage>
        <taxon>Eukaryota</taxon>
        <taxon>Fungi</taxon>
        <taxon>Fungi incertae sedis</taxon>
        <taxon>Mucoromycota</taxon>
        <taxon>Mortierellomycotina</taxon>
        <taxon>Mortierellomycetes</taxon>
        <taxon>Mortierellales</taxon>
        <taxon>Mortierellaceae</taxon>
        <taxon>Actinomortierella</taxon>
    </lineage>
</organism>